<dbReference type="Proteomes" id="UP000005615">
    <property type="component" value="Unassembled WGS sequence"/>
</dbReference>
<evidence type="ECO:0000313" key="5">
    <source>
        <dbReference type="Proteomes" id="UP000005615"/>
    </source>
</evidence>
<dbReference type="RefSeq" id="WP_009575067.1">
    <property type="nucleotide sequence ID" value="NZ_AEIG01000019.1"/>
</dbReference>
<dbReference type="SUPFAM" id="SSF52540">
    <property type="entry name" value="P-loop containing nucleoside triphosphate hydrolases"/>
    <property type="match status" value="2"/>
</dbReference>
<dbReference type="InterPro" id="IPR027417">
    <property type="entry name" value="P-loop_NTPase"/>
</dbReference>
<reference evidence="4 5" key="1">
    <citation type="journal article" date="2011" name="J. Bacteriol.">
        <title>Genome sequence of strain IMCC3088, a proteorhodopsin-containing marine bacterium belonging to the OM60/NOR5 clade.</title>
        <authorList>
            <person name="Jang Y."/>
            <person name="Oh H.M."/>
            <person name="Kang I."/>
            <person name="Lee K."/>
            <person name="Yang S.J."/>
            <person name="Cho J.C."/>
        </authorList>
    </citation>
    <scope>NUCLEOTIDE SEQUENCE [LARGE SCALE GENOMIC DNA]</scope>
    <source>
        <strain evidence="4 5">IMCC3088</strain>
    </source>
</reference>
<dbReference type="GO" id="GO:0043190">
    <property type="term" value="C:ATP-binding cassette (ABC) transporter complex"/>
    <property type="evidence" value="ECO:0007669"/>
    <property type="project" value="TreeGrafter"/>
</dbReference>
<dbReference type="GO" id="GO:0016887">
    <property type="term" value="F:ATP hydrolysis activity"/>
    <property type="evidence" value="ECO:0007669"/>
    <property type="project" value="InterPro"/>
</dbReference>
<dbReference type="OrthoDB" id="9805029at2"/>
<evidence type="ECO:0000256" key="3">
    <source>
        <dbReference type="ARBA" id="ARBA00022840"/>
    </source>
</evidence>
<keyword evidence="5" id="KW-1185">Reference proteome</keyword>
<proteinExistence type="predicted"/>
<dbReference type="PANTHER" id="PTHR43553:SF3">
    <property type="entry name" value="ABC TRANSPORTER ATP-BINDING PROTEIN MODF"/>
    <property type="match status" value="1"/>
</dbReference>
<dbReference type="PANTHER" id="PTHR43553">
    <property type="entry name" value="HEAVY METAL TRANSPORTER"/>
    <property type="match status" value="1"/>
</dbReference>
<name>F3L047_9GAMM</name>
<dbReference type="eggNOG" id="COG1119">
    <property type="taxonomic scope" value="Bacteria"/>
</dbReference>
<dbReference type="STRING" id="2518989.IMCC3088_742"/>
<evidence type="ECO:0000256" key="1">
    <source>
        <dbReference type="ARBA" id="ARBA00022448"/>
    </source>
</evidence>
<comment type="caution">
    <text evidence="4">The sequence shown here is derived from an EMBL/GenBank/DDBJ whole genome shotgun (WGS) entry which is preliminary data.</text>
</comment>
<dbReference type="Gene3D" id="3.40.50.300">
    <property type="entry name" value="P-loop containing nucleotide triphosphate hydrolases"/>
    <property type="match status" value="2"/>
</dbReference>
<dbReference type="EMBL" id="AEIG01000019">
    <property type="protein sequence ID" value="EGG30260.1"/>
    <property type="molecule type" value="Genomic_DNA"/>
</dbReference>
<protein>
    <submittedName>
        <fullName evidence="4">Transport ATP-binding protein</fullName>
    </submittedName>
</protein>
<sequence length="490" mass="54293">MTLENISLTYRVNPVLRNISWQIQPGEQWAIVGRNSAGKSSLANIISGSAKHYVGKCSISDQTRERGLAYVCFEQQKTLIERDKKLDDSEFRPDAADPGTTVRQAISGGSALNDDALAWIERLGIKHILDRGLRFVSTGEARKTLLAQAICQTPGLLILDTPTDGLDRRSQQTLHEALSFLLNKADPVILLYRDIKQLPEGITHLLVLDQGKILAQGPKREVLARSDVQAIFARAKHQLIDLPMDTQQRDTPSEDALVLNHVSVRFSDTIILNDVNWRMGKQQHTLLAGPNGSGKTTLLSLITGDNPKAYGQDITVFGTKRGSGESVWDIKRCFGVVDSASHLNFPPRQKTLHVVISGFYDSQGLYQKPTDGQIRQAKAWMQSFGLNDLVNTEFDTLSFGQQRIILLARAMVKQPKMLILDEPTLGLDAVHTEQLLDAIDHVANAGHTQLIFVSHSVGEYPRCINQCLEFIPHDSGYQLVCRDLAPGELP</sequence>
<dbReference type="InterPro" id="IPR003439">
    <property type="entry name" value="ABC_transporter-like_ATP-bd"/>
</dbReference>
<dbReference type="SMART" id="SM00382">
    <property type="entry name" value="AAA"/>
    <property type="match status" value="2"/>
</dbReference>
<dbReference type="GO" id="GO:0005524">
    <property type="term" value="F:ATP binding"/>
    <property type="evidence" value="ECO:0007669"/>
    <property type="project" value="UniProtKB-KW"/>
</dbReference>
<accession>F3L047</accession>
<keyword evidence="2" id="KW-0547">Nucleotide-binding</keyword>
<keyword evidence="3 4" id="KW-0067">ATP-binding</keyword>
<dbReference type="InterPro" id="IPR050095">
    <property type="entry name" value="ECF_ABC_transporter_ATP-bd"/>
</dbReference>
<organism evidence="4 5">
    <name type="scientific">Aequoribacter fuscus</name>
    <dbReference type="NCBI Taxonomy" id="2518989"/>
    <lineage>
        <taxon>Bacteria</taxon>
        <taxon>Pseudomonadati</taxon>
        <taxon>Pseudomonadota</taxon>
        <taxon>Gammaproteobacteria</taxon>
        <taxon>Cellvibrionales</taxon>
        <taxon>Halieaceae</taxon>
        <taxon>Aequoribacter</taxon>
    </lineage>
</organism>
<dbReference type="Pfam" id="PF00005">
    <property type="entry name" value="ABC_tran"/>
    <property type="match status" value="2"/>
</dbReference>
<dbReference type="PROSITE" id="PS50893">
    <property type="entry name" value="ABC_TRANSPORTER_2"/>
    <property type="match status" value="2"/>
</dbReference>
<dbReference type="GO" id="GO:0042626">
    <property type="term" value="F:ATPase-coupled transmembrane transporter activity"/>
    <property type="evidence" value="ECO:0007669"/>
    <property type="project" value="TreeGrafter"/>
</dbReference>
<gene>
    <name evidence="4" type="ORF">IMCC3088_742</name>
</gene>
<dbReference type="InterPro" id="IPR003593">
    <property type="entry name" value="AAA+_ATPase"/>
</dbReference>
<dbReference type="AlphaFoldDB" id="F3L047"/>
<keyword evidence="1" id="KW-0813">Transport</keyword>
<evidence type="ECO:0000256" key="2">
    <source>
        <dbReference type="ARBA" id="ARBA00022741"/>
    </source>
</evidence>
<evidence type="ECO:0000313" key="4">
    <source>
        <dbReference type="EMBL" id="EGG30260.1"/>
    </source>
</evidence>